<dbReference type="EMBL" id="AP021861">
    <property type="protein sequence ID" value="BBO34102.1"/>
    <property type="molecule type" value="Genomic_DNA"/>
</dbReference>
<evidence type="ECO:0000313" key="2">
    <source>
        <dbReference type="Proteomes" id="UP000326837"/>
    </source>
</evidence>
<dbReference type="Proteomes" id="UP000326837">
    <property type="component" value="Chromosome"/>
</dbReference>
<keyword evidence="2" id="KW-1185">Reference proteome</keyword>
<evidence type="ECO:0000313" key="1">
    <source>
        <dbReference type="EMBL" id="BBO34102.1"/>
    </source>
</evidence>
<name>A0A5K7XDM5_9BACT</name>
<proteinExistence type="predicted"/>
<dbReference type="AlphaFoldDB" id="A0A5K7XDM5"/>
<gene>
    <name evidence="1" type="ORF">PLANPX_3714</name>
</gene>
<dbReference type="KEGG" id="lpav:PLANPX_3714"/>
<protein>
    <submittedName>
        <fullName evidence="1">Uncharacterized protein</fullName>
    </submittedName>
</protein>
<organism evidence="1 2">
    <name type="scientific">Lacipirellula parvula</name>
    <dbReference type="NCBI Taxonomy" id="2650471"/>
    <lineage>
        <taxon>Bacteria</taxon>
        <taxon>Pseudomonadati</taxon>
        <taxon>Planctomycetota</taxon>
        <taxon>Planctomycetia</taxon>
        <taxon>Pirellulales</taxon>
        <taxon>Lacipirellulaceae</taxon>
        <taxon>Lacipirellula</taxon>
    </lineage>
</organism>
<sequence>MTTPFVPSPAPPGNVLDDANGDATAYRHARDGVVDAVCIGAGELTRCATGD</sequence>
<accession>A0A5K7XDM5</accession>
<reference evidence="2" key="1">
    <citation type="submission" date="2019-10" db="EMBL/GenBank/DDBJ databases">
        <title>Lacipirellula parvula gen. nov., sp. nov., representing a lineage of planctomycetes widespread in freshwater anoxic habitats, and description of the family Lacipirellulaceae.</title>
        <authorList>
            <person name="Dedysh S.N."/>
            <person name="Kulichevskaya I.S."/>
            <person name="Beletsky A.V."/>
            <person name="Rakitin A.L."/>
            <person name="Mardanov A.V."/>
            <person name="Ivanova A.A."/>
            <person name="Saltykova V.X."/>
            <person name="Rijpstra W.I.C."/>
            <person name="Sinninghe Damste J.S."/>
            <person name="Ravin N.V."/>
        </authorList>
    </citation>
    <scope>NUCLEOTIDE SEQUENCE [LARGE SCALE GENOMIC DNA]</scope>
    <source>
        <strain evidence="2">PX69</strain>
    </source>
</reference>